<dbReference type="EMBL" id="HBHX01048070">
    <property type="protein sequence ID" value="CAE0127477.1"/>
    <property type="molecule type" value="Transcribed_RNA"/>
</dbReference>
<dbReference type="EMBL" id="HBHX01048081">
    <property type="protein sequence ID" value="CAE0127491.1"/>
    <property type="molecule type" value="Transcribed_RNA"/>
</dbReference>
<gene>
    <name evidence="1" type="ORF">HERI1096_LOCUS26631</name>
    <name evidence="2" type="ORF">HERI1096_LOCUS26639</name>
</gene>
<name>A0A6T9K1F0_9EUKA</name>
<proteinExistence type="predicted"/>
<evidence type="ECO:0000313" key="1">
    <source>
        <dbReference type="EMBL" id="CAE0127477.1"/>
    </source>
</evidence>
<sequence length="154" mass="15453">MAPIHRRSVVISRSSALLCSKLSPSLPAARKFLDVAVHVRPIAGTSLKAFQIKLGELAASHLNSAAGAGWTDGGTFSGIATQFDNQSTEVVLSASDSASSVSSQITLGTVRLNVVGSGLALIDGTITNIVVSTEHGAQVGSSGVSHGLACGEGG</sequence>
<protein>
    <submittedName>
        <fullName evidence="2">Uncharacterized protein</fullName>
    </submittedName>
</protein>
<accession>A0A6T9K1F0</accession>
<dbReference type="AlphaFoldDB" id="A0A6T9K1F0"/>
<evidence type="ECO:0000313" key="2">
    <source>
        <dbReference type="EMBL" id="CAE0127491.1"/>
    </source>
</evidence>
<organism evidence="2">
    <name type="scientific">Haptolina ericina</name>
    <dbReference type="NCBI Taxonomy" id="156174"/>
    <lineage>
        <taxon>Eukaryota</taxon>
        <taxon>Haptista</taxon>
        <taxon>Haptophyta</taxon>
        <taxon>Prymnesiophyceae</taxon>
        <taxon>Prymnesiales</taxon>
        <taxon>Prymnesiaceae</taxon>
        <taxon>Haptolina</taxon>
    </lineage>
</organism>
<reference evidence="2" key="1">
    <citation type="submission" date="2021-01" db="EMBL/GenBank/DDBJ databases">
        <authorList>
            <person name="Corre E."/>
            <person name="Pelletier E."/>
            <person name="Niang G."/>
            <person name="Scheremetjew M."/>
            <person name="Finn R."/>
            <person name="Kale V."/>
            <person name="Holt S."/>
            <person name="Cochrane G."/>
            <person name="Meng A."/>
            <person name="Brown T."/>
            <person name="Cohen L."/>
        </authorList>
    </citation>
    <scope>NUCLEOTIDE SEQUENCE</scope>
    <source>
        <strain evidence="2">CCMP281</strain>
    </source>
</reference>